<dbReference type="EMBL" id="CP109109">
    <property type="protein sequence ID" value="WSC01999.1"/>
    <property type="molecule type" value="Genomic_DNA"/>
</dbReference>
<reference evidence="1" key="1">
    <citation type="submission" date="2022-10" db="EMBL/GenBank/DDBJ databases">
        <title>The complete genomes of actinobacterial strains from the NBC collection.</title>
        <authorList>
            <person name="Joergensen T.S."/>
            <person name="Alvarez Arevalo M."/>
            <person name="Sterndorff E.B."/>
            <person name="Faurdal D."/>
            <person name="Vuksanovic O."/>
            <person name="Mourched A.-S."/>
            <person name="Charusanti P."/>
            <person name="Shaw S."/>
            <person name="Blin K."/>
            <person name="Weber T."/>
        </authorList>
    </citation>
    <scope>NUCLEOTIDE SEQUENCE</scope>
    <source>
        <strain evidence="1">NBC 01771</strain>
    </source>
</reference>
<organism evidence="1 2">
    <name type="scientific">Streptomyces scopuliridis</name>
    <dbReference type="NCBI Taxonomy" id="452529"/>
    <lineage>
        <taxon>Bacteria</taxon>
        <taxon>Bacillati</taxon>
        <taxon>Actinomycetota</taxon>
        <taxon>Actinomycetes</taxon>
        <taxon>Kitasatosporales</taxon>
        <taxon>Streptomycetaceae</taxon>
        <taxon>Streptomyces</taxon>
    </lineage>
</organism>
<accession>A0ACD4ZV03</accession>
<proteinExistence type="predicted"/>
<protein>
    <submittedName>
        <fullName evidence="1">Uncharacterized protein</fullName>
    </submittedName>
</protein>
<keyword evidence="2" id="KW-1185">Reference proteome</keyword>
<dbReference type="Proteomes" id="UP001348369">
    <property type="component" value="Chromosome"/>
</dbReference>
<evidence type="ECO:0000313" key="1">
    <source>
        <dbReference type="EMBL" id="WSC01999.1"/>
    </source>
</evidence>
<evidence type="ECO:0000313" key="2">
    <source>
        <dbReference type="Proteomes" id="UP001348369"/>
    </source>
</evidence>
<sequence>MAVFAEADAPLRGRNVCGAMDLDLMPNNINNVRIKLKRLTGRGILAETEPGLFTRPRP</sequence>
<name>A0ACD4ZV03_9ACTN</name>
<gene>
    <name evidence="1" type="ORF">OG835_36675</name>
</gene>